<gene>
    <name evidence="1" type="ORF">BAE44_0005798</name>
</gene>
<dbReference type="Proteomes" id="UP000095767">
    <property type="component" value="Unassembled WGS sequence"/>
</dbReference>
<protein>
    <submittedName>
        <fullName evidence="1">Uncharacterized protein</fullName>
    </submittedName>
</protein>
<name>A0A1E5W7F9_9POAL</name>
<comment type="caution">
    <text evidence="1">The sequence shown here is derived from an EMBL/GenBank/DDBJ whole genome shotgun (WGS) entry which is preliminary data.</text>
</comment>
<accession>A0A1E5W7F9</accession>
<evidence type="ECO:0000313" key="2">
    <source>
        <dbReference type="Proteomes" id="UP000095767"/>
    </source>
</evidence>
<proteinExistence type="predicted"/>
<keyword evidence="2" id="KW-1185">Reference proteome</keyword>
<evidence type="ECO:0000313" key="1">
    <source>
        <dbReference type="EMBL" id="OEL33180.1"/>
    </source>
</evidence>
<dbReference type="EMBL" id="LWDX02019699">
    <property type="protein sequence ID" value="OEL33180.1"/>
    <property type="molecule type" value="Genomic_DNA"/>
</dbReference>
<dbReference type="AlphaFoldDB" id="A0A1E5W7F9"/>
<organism evidence="1 2">
    <name type="scientific">Dichanthelium oligosanthes</name>
    <dbReference type="NCBI Taxonomy" id="888268"/>
    <lineage>
        <taxon>Eukaryota</taxon>
        <taxon>Viridiplantae</taxon>
        <taxon>Streptophyta</taxon>
        <taxon>Embryophyta</taxon>
        <taxon>Tracheophyta</taxon>
        <taxon>Spermatophyta</taxon>
        <taxon>Magnoliopsida</taxon>
        <taxon>Liliopsida</taxon>
        <taxon>Poales</taxon>
        <taxon>Poaceae</taxon>
        <taxon>PACMAD clade</taxon>
        <taxon>Panicoideae</taxon>
        <taxon>Panicodae</taxon>
        <taxon>Paniceae</taxon>
        <taxon>Dichantheliinae</taxon>
        <taxon>Dichanthelium</taxon>
    </lineage>
</organism>
<reference evidence="1 2" key="1">
    <citation type="submission" date="2016-09" db="EMBL/GenBank/DDBJ databases">
        <title>The draft genome of Dichanthelium oligosanthes: A C3 panicoid grass species.</title>
        <authorList>
            <person name="Studer A.J."/>
            <person name="Schnable J.C."/>
            <person name="Brutnell T.P."/>
        </authorList>
    </citation>
    <scope>NUCLEOTIDE SEQUENCE [LARGE SCALE GENOMIC DNA]</scope>
    <source>
        <strain evidence="2">cv. Kellogg 1175</strain>
        <tissue evidence="1">Leaf</tissue>
    </source>
</reference>
<sequence>MIGHTITIHSEKEHIRIYITNHRKLIIN</sequence>